<keyword evidence="1" id="KW-0472">Membrane</keyword>
<reference evidence="2 3" key="1">
    <citation type="submission" date="2014-12" db="EMBL/GenBank/DDBJ databases">
        <title>Genome sequencing of Microbacterium hominis TPW29.</title>
        <authorList>
            <person name="Tan P.W."/>
            <person name="Chan K.-G."/>
        </authorList>
    </citation>
    <scope>NUCLEOTIDE SEQUENCE [LARGE SCALE GENOMIC DNA]</scope>
    <source>
        <strain evidence="2 3">TPW29</strain>
    </source>
</reference>
<feature type="transmembrane region" description="Helical" evidence="1">
    <location>
        <begin position="192"/>
        <end position="211"/>
    </location>
</feature>
<dbReference type="RefSeq" id="WP_039413615.1">
    <property type="nucleotide sequence ID" value="NZ_JWSZ01000005.1"/>
</dbReference>
<dbReference type="InterPro" id="IPR049713">
    <property type="entry name" value="Pr6Pr-like"/>
</dbReference>
<keyword evidence="1" id="KW-1133">Transmembrane helix</keyword>
<feature type="transmembrane region" description="Helical" evidence="1">
    <location>
        <begin position="149"/>
        <end position="172"/>
    </location>
</feature>
<dbReference type="EMBL" id="JWSZ01000005">
    <property type="protein sequence ID" value="KIC59170.1"/>
    <property type="molecule type" value="Genomic_DNA"/>
</dbReference>
<name>A0A0B4D4P4_9MICO</name>
<dbReference type="AlphaFoldDB" id="A0A0B4D4P4"/>
<comment type="caution">
    <text evidence="2">The sequence shown here is derived from an EMBL/GenBank/DDBJ whole genome shotgun (WGS) entry which is preliminary data.</text>
</comment>
<feature type="transmembrane region" description="Helical" evidence="1">
    <location>
        <begin position="120"/>
        <end position="137"/>
    </location>
</feature>
<feature type="transmembrane region" description="Helical" evidence="1">
    <location>
        <begin position="40"/>
        <end position="60"/>
    </location>
</feature>
<keyword evidence="1" id="KW-0812">Transmembrane</keyword>
<organism evidence="2 3">
    <name type="scientific">Microbacterium hominis</name>
    <dbReference type="NCBI Taxonomy" id="162426"/>
    <lineage>
        <taxon>Bacteria</taxon>
        <taxon>Bacillati</taxon>
        <taxon>Actinomycetota</taxon>
        <taxon>Actinomycetes</taxon>
        <taxon>Micrococcales</taxon>
        <taxon>Microbacteriaceae</taxon>
        <taxon>Microbacterium</taxon>
    </lineage>
</organism>
<protein>
    <recommendedName>
        <fullName evidence="4">Pr6Pr family membrane protein</fullName>
    </recommendedName>
</protein>
<accession>A0A0B4D4P4</accession>
<gene>
    <name evidence="2" type="ORF">RM52_04675</name>
</gene>
<dbReference type="NCBIfam" id="NF038065">
    <property type="entry name" value="Pr6Pr"/>
    <property type="match status" value="1"/>
</dbReference>
<feature type="transmembrane region" description="Helical" evidence="1">
    <location>
        <begin position="81"/>
        <end position="105"/>
    </location>
</feature>
<evidence type="ECO:0000313" key="3">
    <source>
        <dbReference type="Proteomes" id="UP000031202"/>
    </source>
</evidence>
<sequence>MIARSRILAFAYRAVASLVIVIGIARVSGLWTATPAWSTFLYYTVLSNVLCLAWMVLSAITTLRDAQRDGWIGASTPSPRWAAAVMHAITVTMLIYLFVLAPALFTQPGAYQPFTLTDNLVHIVTPILVIVDWALFVSKGHLRRYDPLLWALIPFAYLVFAYTYSALGGRFAGGTTVPYPFMDVARHGVGGVAAWIVGLTLALVAVGYVFVGCDRLLARAVTSPRASRDPHPTDDPAPGR</sequence>
<evidence type="ECO:0008006" key="4">
    <source>
        <dbReference type="Google" id="ProtNLM"/>
    </source>
</evidence>
<proteinExistence type="predicted"/>
<evidence type="ECO:0000256" key="1">
    <source>
        <dbReference type="SAM" id="Phobius"/>
    </source>
</evidence>
<dbReference type="Proteomes" id="UP000031202">
    <property type="component" value="Unassembled WGS sequence"/>
</dbReference>
<evidence type="ECO:0000313" key="2">
    <source>
        <dbReference type="EMBL" id="KIC59170.1"/>
    </source>
</evidence>
<feature type="transmembrane region" description="Helical" evidence="1">
    <location>
        <begin position="7"/>
        <end position="28"/>
    </location>
</feature>